<feature type="region of interest" description="Disordered" evidence="1">
    <location>
        <begin position="547"/>
        <end position="567"/>
    </location>
</feature>
<evidence type="ECO:0000313" key="2">
    <source>
        <dbReference type="EMBL" id="KJA15364.1"/>
    </source>
</evidence>
<accession>A0A0D2N8E4</accession>
<reference evidence="3" key="1">
    <citation type="submission" date="2014-04" db="EMBL/GenBank/DDBJ databases">
        <title>Evolutionary Origins and Diversification of the Mycorrhizal Mutualists.</title>
        <authorList>
            <consortium name="DOE Joint Genome Institute"/>
            <consortium name="Mycorrhizal Genomics Consortium"/>
            <person name="Kohler A."/>
            <person name="Kuo A."/>
            <person name="Nagy L.G."/>
            <person name="Floudas D."/>
            <person name="Copeland A."/>
            <person name="Barry K.W."/>
            <person name="Cichocki N."/>
            <person name="Veneault-Fourrey C."/>
            <person name="LaButti K."/>
            <person name="Lindquist E.A."/>
            <person name="Lipzen A."/>
            <person name="Lundell T."/>
            <person name="Morin E."/>
            <person name="Murat C."/>
            <person name="Riley R."/>
            <person name="Ohm R."/>
            <person name="Sun H."/>
            <person name="Tunlid A."/>
            <person name="Henrissat B."/>
            <person name="Grigoriev I.V."/>
            <person name="Hibbett D.S."/>
            <person name="Martin F."/>
        </authorList>
    </citation>
    <scope>NUCLEOTIDE SEQUENCE [LARGE SCALE GENOMIC DNA]</scope>
    <source>
        <strain evidence="3">FD-334 SS-4</strain>
    </source>
</reference>
<dbReference type="Proteomes" id="UP000054270">
    <property type="component" value="Unassembled WGS sequence"/>
</dbReference>
<dbReference type="OrthoDB" id="3025211at2759"/>
<feature type="compositionally biased region" description="Basic and acidic residues" evidence="1">
    <location>
        <begin position="547"/>
        <end position="558"/>
    </location>
</feature>
<evidence type="ECO:0000313" key="3">
    <source>
        <dbReference type="Proteomes" id="UP000054270"/>
    </source>
</evidence>
<keyword evidence="3" id="KW-1185">Reference proteome</keyword>
<dbReference type="EMBL" id="KN817646">
    <property type="protein sequence ID" value="KJA15364.1"/>
    <property type="molecule type" value="Genomic_DNA"/>
</dbReference>
<dbReference type="AlphaFoldDB" id="A0A0D2N8E4"/>
<gene>
    <name evidence="2" type="ORF">HYPSUDRAFT_58839</name>
</gene>
<evidence type="ECO:0000256" key="1">
    <source>
        <dbReference type="SAM" id="MobiDB-lite"/>
    </source>
</evidence>
<name>A0A0D2N8E4_HYPSF</name>
<sequence length="567" mass="64991">MPEFGVYEQTYKELKKPYHVHASRSKNKVPMPMIGRVIIHVKTLANRLGKRKKLTLHTPSPKDPIFQSFPDYENEICGSCVKVVSGEISKSKTSAALPLPSEVITINKLQITGSMFPQRRGKEIIMGIDRYLFRFGLGVEGHGLWILTSVYKEITKVKPEPRGEKGFMYRIPQEHWSGPKGTPGFVRILFAFMCEEWTWVFIDHNAMMTIHVLCLRQPVTHEDLVPGSLIWPYIWGVNHGPSLIFETHLAVSGLHQWRQSVLQKRVRDQKPIFLSVKGNQLVFNGYGAQETSDMLFEALILPNTSTYDVCKLDALWARFEAAVFNYQQQCYSLIHAPQEDTKLSYISGLKPFRFNYEAHKHYISSITTYRKMEIRITSARWSEIKNLGLINLFNPRARMQPNGIPIVDESLGPEFTVEYMKGPRRNAQTVQIPMRRIQLRTGPKASDKSVFAYTPLACIFDHKLLGWWATNGVSFMPYDVSNIHNATTLGPYSFRVFVSANHTSLTLKGTTEKDRAMNKKAYHGPIRIEQVGRARRRARKTMAEIKKTMTKAEREEAAKQAGKRKRL</sequence>
<proteinExistence type="predicted"/>
<protein>
    <submittedName>
        <fullName evidence="2">Uncharacterized protein</fullName>
    </submittedName>
</protein>
<organism evidence="2 3">
    <name type="scientific">Hypholoma sublateritium (strain FD-334 SS-4)</name>
    <dbReference type="NCBI Taxonomy" id="945553"/>
    <lineage>
        <taxon>Eukaryota</taxon>
        <taxon>Fungi</taxon>
        <taxon>Dikarya</taxon>
        <taxon>Basidiomycota</taxon>
        <taxon>Agaricomycotina</taxon>
        <taxon>Agaricomycetes</taxon>
        <taxon>Agaricomycetidae</taxon>
        <taxon>Agaricales</taxon>
        <taxon>Agaricineae</taxon>
        <taxon>Strophariaceae</taxon>
        <taxon>Hypholoma</taxon>
    </lineage>
</organism>